<dbReference type="InterPro" id="IPR047057">
    <property type="entry name" value="MerR_fam"/>
</dbReference>
<dbReference type="Proteomes" id="UP000680866">
    <property type="component" value="Chromosome"/>
</dbReference>
<dbReference type="InterPro" id="IPR009061">
    <property type="entry name" value="DNA-bd_dom_put_sf"/>
</dbReference>
<dbReference type="Gene3D" id="1.10.1660.10">
    <property type="match status" value="1"/>
</dbReference>
<dbReference type="Pfam" id="PF13411">
    <property type="entry name" value="MerR_1"/>
    <property type="match status" value="1"/>
</dbReference>
<dbReference type="GO" id="GO:0003677">
    <property type="term" value="F:DNA binding"/>
    <property type="evidence" value="ECO:0007669"/>
    <property type="project" value="UniProtKB-KW"/>
</dbReference>
<dbReference type="PRINTS" id="PR00040">
    <property type="entry name" value="HTHMERR"/>
</dbReference>
<evidence type="ECO:0000313" key="4">
    <source>
        <dbReference type="EMBL" id="BCJ68266.1"/>
    </source>
</evidence>
<evidence type="ECO:0000313" key="5">
    <source>
        <dbReference type="Proteomes" id="UP000680866"/>
    </source>
</evidence>
<evidence type="ECO:0000256" key="1">
    <source>
        <dbReference type="ARBA" id="ARBA00023125"/>
    </source>
</evidence>
<evidence type="ECO:0000256" key="2">
    <source>
        <dbReference type="SAM" id="Coils"/>
    </source>
</evidence>
<accession>A0A810N4F5</accession>
<dbReference type="AlphaFoldDB" id="A0A810N4F5"/>
<dbReference type="PROSITE" id="PS50937">
    <property type="entry name" value="HTH_MERR_2"/>
    <property type="match status" value="1"/>
</dbReference>
<dbReference type="CDD" id="cd00592">
    <property type="entry name" value="HTH_MerR-like"/>
    <property type="match status" value="1"/>
</dbReference>
<dbReference type="KEGG" id="pry:Prubr_52870"/>
<dbReference type="RefSeq" id="WP_212817540.1">
    <property type="nucleotide sequence ID" value="NZ_AP023359.1"/>
</dbReference>
<keyword evidence="5" id="KW-1185">Reference proteome</keyword>
<organism evidence="4 5">
    <name type="scientific">Polymorphospora rubra</name>
    <dbReference type="NCBI Taxonomy" id="338584"/>
    <lineage>
        <taxon>Bacteria</taxon>
        <taxon>Bacillati</taxon>
        <taxon>Actinomycetota</taxon>
        <taxon>Actinomycetes</taxon>
        <taxon>Micromonosporales</taxon>
        <taxon>Micromonosporaceae</taxon>
        <taxon>Polymorphospora</taxon>
    </lineage>
</organism>
<keyword evidence="1" id="KW-0238">DNA-binding</keyword>
<dbReference type="EMBL" id="AP023359">
    <property type="protein sequence ID" value="BCJ68266.1"/>
    <property type="molecule type" value="Genomic_DNA"/>
</dbReference>
<evidence type="ECO:0000259" key="3">
    <source>
        <dbReference type="PROSITE" id="PS50937"/>
    </source>
</evidence>
<dbReference type="SMART" id="SM00422">
    <property type="entry name" value="HTH_MERR"/>
    <property type="match status" value="1"/>
</dbReference>
<proteinExistence type="predicted"/>
<gene>
    <name evidence="4" type="ORF">Prubr_52870</name>
</gene>
<dbReference type="PANTHER" id="PTHR30204">
    <property type="entry name" value="REDOX-CYCLING DRUG-SENSING TRANSCRIPTIONAL ACTIVATOR SOXR"/>
    <property type="match status" value="1"/>
</dbReference>
<name>A0A810N4F5_9ACTN</name>
<dbReference type="GO" id="GO:0003700">
    <property type="term" value="F:DNA-binding transcription factor activity"/>
    <property type="evidence" value="ECO:0007669"/>
    <property type="project" value="InterPro"/>
</dbReference>
<dbReference type="SUPFAM" id="SSF46955">
    <property type="entry name" value="Putative DNA-binding domain"/>
    <property type="match status" value="1"/>
</dbReference>
<sequence>MRIGELAALVGVSTRTVRHYHHQGLLPEPARRLNGYREYTLRDAVTLARIRRLTELGLSLDEIRDVLADDADRELRDVLRELDADLARQQAEIAARRDRLAALLARTDLGPDSTMTPALAEVLRDLPAGESPFAAFDREVIGVIDAAVDPADRHGFAALFRPLTEPDAARRGNALNTRMDELADAAPDDPRIAALAADLAAHLPDEMVTALVDSLDDTGSSQWLELTSRELPPAQHAVLRTMAELLKEQK</sequence>
<feature type="domain" description="HTH merR-type" evidence="3">
    <location>
        <begin position="1"/>
        <end position="69"/>
    </location>
</feature>
<feature type="coiled-coil region" evidence="2">
    <location>
        <begin position="72"/>
        <end position="106"/>
    </location>
</feature>
<dbReference type="InterPro" id="IPR000551">
    <property type="entry name" value="MerR-type_HTH_dom"/>
</dbReference>
<dbReference type="PANTHER" id="PTHR30204:SF93">
    <property type="entry name" value="HTH MERR-TYPE DOMAIN-CONTAINING PROTEIN"/>
    <property type="match status" value="1"/>
</dbReference>
<keyword evidence="2" id="KW-0175">Coiled coil</keyword>
<reference evidence="4" key="1">
    <citation type="submission" date="2020-08" db="EMBL/GenBank/DDBJ databases">
        <title>Whole genome shotgun sequence of Polymorphospora rubra NBRC 101157.</title>
        <authorList>
            <person name="Komaki H."/>
            <person name="Tamura T."/>
        </authorList>
    </citation>
    <scope>NUCLEOTIDE SEQUENCE</scope>
    <source>
        <strain evidence="4">NBRC 101157</strain>
    </source>
</reference>
<protein>
    <submittedName>
        <fullName evidence="4">MerR family transcriptional regulator</fullName>
    </submittedName>
</protein>